<gene>
    <name evidence="1" type="ORF">CIP107547_00880</name>
</gene>
<sequence length="162" mass="17759">MFVVSIENWIATISAGIALASLLFTVWQAHQAKKSEEASAASAERSASAAEAASVSQARIAEALEKIESKYSNPWKVSHFKGDTYALRNGSDEEVLNVEFVTDDPIYGDAVHKYPQLQPGDEVSFRYASAMGAGRRIAVQWTRPSESEPRVWNGLVPARTTR</sequence>
<comment type="caution">
    <text evidence="1">The sequence shown here is derived from an EMBL/GenBank/DDBJ whole genome shotgun (WGS) entry which is preliminary data.</text>
</comment>
<dbReference type="EMBL" id="CADDAV010000010">
    <property type="protein sequence ID" value="CAB0593595.1"/>
    <property type="molecule type" value="Genomic_DNA"/>
</dbReference>
<dbReference type="AlphaFoldDB" id="A0A811G075"/>
<name>A0A811G075_CORDP</name>
<evidence type="ECO:0000313" key="2">
    <source>
        <dbReference type="Proteomes" id="UP000480222"/>
    </source>
</evidence>
<evidence type="ECO:0000313" key="1">
    <source>
        <dbReference type="EMBL" id="CAB0593595.1"/>
    </source>
</evidence>
<accession>A0A811G075</accession>
<dbReference type="RefSeq" id="WP_088263263.1">
    <property type="nucleotide sequence ID" value="NZ_MSIH01000003.1"/>
</dbReference>
<protein>
    <submittedName>
        <fullName evidence="1">Uncharacterized protein</fullName>
    </submittedName>
</protein>
<dbReference type="Proteomes" id="UP000480222">
    <property type="component" value="Unassembled WGS sequence"/>
</dbReference>
<proteinExistence type="predicted"/>
<reference evidence="1 2" key="1">
    <citation type="submission" date="2020-02" db="EMBL/GenBank/DDBJ databases">
        <authorList>
            <person name="Brisse S."/>
        </authorList>
    </citation>
    <scope>NUCLEOTIDE SEQUENCE [LARGE SCALE GENOMIC DNA]</scope>
    <source>
        <strain evidence="1">CIP107547</strain>
    </source>
</reference>
<organism evidence="1 2">
    <name type="scientific">Corynebacterium diphtheriae</name>
    <dbReference type="NCBI Taxonomy" id="1717"/>
    <lineage>
        <taxon>Bacteria</taxon>
        <taxon>Bacillati</taxon>
        <taxon>Actinomycetota</taxon>
        <taxon>Actinomycetes</taxon>
        <taxon>Mycobacteriales</taxon>
        <taxon>Corynebacteriaceae</taxon>
        <taxon>Corynebacterium</taxon>
    </lineage>
</organism>